<dbReference type="Gene3D" id="3.40.50.150">
    <property type="entry name" value="Vaccinia Virus protein VP39"/>
    <property type="match status" value="1"/>
</dbReference>
<dbReference type="CDD" id="cd02440">
    <property type="entry name" value="AdoMet_MTases"/>
    <property type="match status" value="1"/>
</dbReference>
<dbReference type="Proteomes" id="UP000320338">
    <property type="component" value="Unassembled WGS sequence"/>
</dbReference>
<dbReference type="GO" id="GO:0008168">
    <property type="term" value="F:methyltransferase activity"/>
    <property type="evidence" value="ECO:0007669"/>
    <property type="project" value="UniProtKB-KW"/>
</dbReference>
<keyword evidence="3" id="KW-1185">Reference proteome</keyword>
<keyword evidence="2" id="KW-0489">Methyltransferase</keyword>
<organism evidence="2 3">
    <name type="scientific">Pseudonocardia hydrocarbonoxydans</name>
    <dbReference type="NCBI Taxonomy" id="76726"/>
    <lineage>
        <taxon>Bacteria</taxon>
        <taxon>Bacillati</taxon>
        <taxon>Actinomycetota</taxon>
        <taxon>Actinomycetes</taxon>
        <taxon>Pseudonocardiales</taxon>
        <taxon>Pseudonocardiaceae</taxon>
        <taxon>Pseudonocardia</taxon>
    </lineage>
</organism>
<accession>A0A4Y3WK11</accession>
<reference evidence="2 3" key="1">
    <citation type="submission" date="2019-06" db="EMBL/GenBank/DDBJ databases">
        <title>Whole genome shotgun sequence of Pseudonocardia hydrocarbonoxydans NBRC 14498.</title>
        <authorList>
            <person name="Hosoyama A."/>
            <person name="Uohara A."/>
            <person name="Ohji S."/>
            <person name="Ichikawa N."/>
        </authorList>
    </citation>
    <scope>NUCLEOTIDE SEQUENCE [LARGE SCALE GENOMIC DNA]</scope>
    <source>
        <strain evidence="2 3">NBRC 14498</strain>
    </source>
</reference>
<evidence type="ECO:0000313" key="3">
    <source>
        <dbReference type="Proteomes" id="UP000320338"/>
    </source>
</evidence>
<dbReference type="InterPro" id="IPR029063">
    <property type="entry name" value="SAM-dependent_MTases_sf"/>
</dbReference>
<dbReference type="GO" id="GO:0032259">
    <property type="term" value="P:methylation"/>
    <property type="evidence" value="ECO:0007669"/>
    <property type="project" value="UniProtKB-KW"/>
</dbReference>
<evidence type="ECO:0000313" key="2">
    <source>
        <dbReference type="EMBL" id="GEC18581.1"/>
    </source>
</evidence>
<proteinExistence type="predicted"/>
<protein>
    <submittedName>
        <fullName evidence="2">Methyltransferase</fullName>
    </submittedName>
</protein>
<dbReference type="Pfam" id="PF13649">
    <property type="entry name" value="Methyltransf_25"/>
    <property type="match status" value="1"/>
</dbReference>
<dbReference type="AlphaFoldDB" id="A0A4Y3WK11"/>
<evidence type="ECO:0000259" key="1">
    <source>
        <dbReference type="Pfam" id="PF13649"/>
    </source>
</evidence>
<feature type="domain" description="Methyltransferase" evidence="1">
    <location>
        <begin position="62"/>
        <end position="158"/>
    </location>
</feature>
<name>A0A4Y3WK11_9PSEU</name>
<comment type="caution">
    <text evidence="2">The sequence shown here is derived from an EMBL/GenBank/DDBJ whole genome shotgun (WGS) entry which is preliminary data.</text>
</comment>
<dbReference type="SUPFAM" id="SSF53335">
    <property type="entry name" value="S-adenosyl-L-methionine-dependent methyltransferases"/>
    <property type="match status" value="1"/>
</dbReference>
<keyword evidence="2" id="KW-0808">Transferase</keyword>
<sequence length="279" mass="27802">MATTCTAINLPRPGAHYAAAVRPDQNAPDATGAALPGPVHRVLASEVARAAEGARDGAAPRVLDVGGGSGAWAVALAGLGCAVTVVDNSPNALAALHRRARDAGVDGLVTPVQGDVDALADVAPDGGADLVLGHGLLEVVDDAEHAVRALAEATAPGGAVSVLVAGRHAAVLGRTLAGRLAEARALLVDPHGRCGPDDPLRRRLDAAGLHALLVAAGLVPETVQGDGVLEGWVPGSVRDGGPAASRAVAELEALAAGRPALLELAARLHVLARRPHPVE</sequence>
<gene>
    <name evidence="2" type="primary">smtA</name>
    <name evidence="2" type="ORF">PHY01_08640</name>
</gene>
<dbReference type="InterPro" id="IPR041698">
    <property type="entry name" value="Methyltransf_25"/>
</dbReference>
<dbReference type="EMBL" id="BJNG01000006">
    <property type="protein sequence ID" value="GEC18581.1"/>
    <property type="molecule type" value="Genomic_DNA"/>
</dbReference>